<organism evidence="9 10">
    <name type="scientific">Pyrobaculum ferrireducens</name>
    <dbReference type="NCBI Taxonomy" id="1104324"/>
    <lineage>
        <taxon>Archaea</taxon>
        <taxon>Thermoproteota</taxon>
        <taxon>Thermoprotei</taxon>
        <taxon>Thermoproteales</taxon>
        <taxon>Thermoproteaceae</taxon>
        <taxon>Pyrobaculum</taxon>
    </lineage>
</organism>
<dbReference type="InterPro" id="IPR014746">
    <property type="entry name" value="Gln_synth/guanido_kin_cat_dom"/>
</dbReference>
<protein>
    <submittedName>
        <fullName evidence="9">Glutamine synthetase, catalytic region</fullName>
    </submittedName>
</protein>
<dbReference type="eggNOG" id="arCOG01909">
    <property type="taxonomic scope" value="Archaea"/>
</dbReference>
<evidence type="ECO:0000256" key="2">
    <source>
        <dbReference type="ARBA" id="ARBA00022598"/>
    </source>
</evidence>
<dbReference type="Proteomes" id="UP000005867">
    <property type="component" value="Chromosome"/>
</dbReference>
<dbReference type="InterPro" id="IPR027303">
    <property type="entry name" value="Gln_synth_gly_rich_site"/>
</dbReference>
<dbReference type="PROSITE" id="PS51987">
    <property type="entry name" value="GS_CATALYTIC"/>
    <property type="match status" value="1"/>
</dbReference>
<gene>
    <name evidence="9" type="ORF">P186_1728</name>
</gene>
<accession>G7VGN8</accession>
<sequence>MELKLIKVVSIEAMPVEGLDMWRVLKGAGIKYVNFIIADIYGRPRVDVMSIDMAKDAFIDGVPYDASSIPVYSTVNKSDFVAMPDPSAVYIEAWNGGKTAYVFTNTLEGDKPSHLDPRNILQKTLDIANRRGYQFKIGIELEYFIVSGNPPKLVDQAGYFDVPPPQTRKVVEEIMDSFAAAGLGDTKTHHEVAPSQFEVNIPYGNPVKVADSVLIYKIMARSVAAKHGYTVTFMPKPFWGMNGSGAHTHVSVWRDGRNLMASVKEPTPELRYAVGGLLENAISISALVAPTVNSYKRLVPHHEAPTRVVWGLGNRSAMVRIPYYAGKINRIEYRHPDPSMNPYLGFAAIMLAILRGLEERIEPPPPVSEVAYELEGVKETPRHLGEAVKYFAESKIASELPSEVVKAYVRLKEAEWQSYVEKHPWEKTWNTITDWEYQQYLLTA</sequence>
<evidence type="ECO:0000256" key="7">
    <source>
        <dbReference type="RuleBase" id="RU000384"/>
    </source>
</evidence>
<keyword evidence="10" id="KW-1185">Reference proteome</keyword>
<evidence type="ECO:0000313" key="10">
    <source>
        <dbReference type="Proteomes" id="UP000005867"/>
    </source>
</evidence>
<dbReference type="STRING" id="1104324.P186_1728"/>
<dbReference type="PROSITE" id="PS00181">
    <property type="entry name" value="GLNA_ATP"/>
    <property type="match status" value="1"/>
</dbReference>
<dbReference type="Pfam" id="PF00120">
    <property type="entry name" value="Gln-synt_C"/>
    <property type="match status" value="1"/>
</dbReference>
<dbReference type="InterPro" id="IPR008146">
    <property type="entry name" value="Gln_synth_cat_dom"/>
</dbReference>
<evidence type="ECO:0000256" key="1">
    <source>
        <dbReference type="ARBA" id="ARBA00001946"/>
    </source>
</evidence>
<keyword evidence="2" id="KW-0436">Ligase</keyword>
<evidence type="ECO:0000313" key="9">
    <source>
        <dbReference type="EMBL" id="AET33138.1"/>
    </source>
</evidence>
<dbReference type="GO" id="GO:0006542">
    <property type="term" value="P:glutamine biosynthetic process"/>
    <property type="evidence" value="ECO:0007669"/>
    <property type="project" value="InterPro"/>
</dbReference>
<dbReference type="AlphaFoldDB" id="G7VGN8"/>
<dbReference type="SMART" id="SM01230">
    <property type="entry name" value="Gln-synt_C"/>
    <property type="match status" value="1"/>
</dbReference>
<dbReference type="Gene3D" id="3.30.590.10">
    <property type="entry name" value="Glutamine synthetase/guanido kinase, catalytic domain"/>
    <property type="match status" value="1"/>
</dbReference>
<dbReference type="GO" id="GO:0004356">
    <property type="term" value="F:glutamine synthetase activity"/>
    <property type="evidence" value="ECO:0007669"/>
    <property type="project" value="InterPro"/>
</dbReference>
<comment type="cofactor">
    <cofactor evidence="1">
        <name>Mg(2+)</name>
        <dbReference type="ChEBI" id="CHEBI:18420"/>
    </cofactor>
</comment>
<name>G7VGN8_9CREN</name>
<keyword evidence="5" id="KW-0460">Magnesium</keyword>
<keyword evidence="4" id="KW-0067">ATP-binding</keyword>
<evidence type="ECO:0000256" key="3">
    <source>
        <dbReference type="ARBA" id="ARBA00022741"/>
    </source>
</evidence>
<reference evidence="9 10" key="1">
    <citation type="journal article" date="2012" name="J. Bacteriol.">
        <title>Complete genome sequence of strain 1860, a crenarchaeon of the genus pyrobaculum able to grow with various electron acceptors.</title>
        <authorList>
            <person name="Mardanov A.V."/>
            <person name="Gumerov V.M."/>
            <person name="Slobodkina G.B."/>
            <person name="Beletsky A.V."/>
            <person name="Bonch-Osmolovskaya E.A."/>
            <person name="Ravin N.V."/>
            <person name="Skryabin K.G."/>
        </authorList>
    </citation>
    <scope>NUCLEOTIDE SEQUENCE [LARGE SCALE GENOMIC DNA]</scope>
    <source>
        <strain evidence="9 10">1860</strain>
    </source>
</reference>
<comment type="similarity">
    <text evidence="6 7">Belongs to the glutamine synthetase family.</text>
</comment>
<dbReference type="Pfam" id="PF03951">
    <property type="entry name" value="Gln-synt_N"/>
    <property type="match status" value="1"/>
</dbReference>
<evidence type="ECO:0000256" key="6">
    <source>
        <dbReference type="PROSITE-ProRule" id="PRU01331"/>
    </source>
</evidence>
<feature type="domain" description="GS catalytic" evidence="8">
    <location>
        <begin position="117"/>
        <end position="444"/>
    </location>
</feature>
<evidence type="ECO:0000256" key="5">
    <source>
        <dbReference type="ARBA" id="ARBA00022842"/>
    </source>
</evidence>
<dbReference type="PANTHER" id="PTHR43785:SF12">
    <property type="entry name" value="TYPE-1 GLUTAMINE SYNTHETASE 2"/>
    <property type="match status" value="1"/>
</dbReference>
<dbReference type="PANTHER" id="PTHR43785">
    <property type="entry name" value="GAMMA-GLUTAMYLPUTRESCINE SYNTHETASE"/>
    <property type="match status" value="1"/>
</dbReference>
<dbReference type="BioCyc" id="PSP1104324:GJSN-1693-MONOMER"/>
<dbReference type="SUPFAM" id="SSF55931">
    <property type="entry name" value="Glutamine synthetase/guanido kinase"/>
    <property type="match status" value="1"/>
</dbReference>
<dbReference type="EMBL" id="CP003098">
    <property type="protein sequence ID" value="AET33138.1"/>
    <property type="molecule type" value="Genomic_DNA"/>
</dbReference>
<dbReference type="HOGENOM" id="CLU_017290_1_3_2"/>
<dbReference type="InterPro" id="IPR036651">
    <property type="entry name" value="Gln_synt_N_sf"/>
</dbReference>
<proteinExistence type="inferred from homology"/>
<dbReference type="GO" id="GO:0005524">
    <property type="term" value="F:ATP binding"/>
    <property type="evidence" value="ECO:0007669"/>
    <property type="project" value="UniProtKB-KW"/>
</dbReference>
<evidence type="ECO:0000256" key="4">
    <source>
        <dbReference type="ARBA" id="ARBA00022840"/>
    </source>
</evidence>
<dbReference type="KEGG" id="pyr:P186_1728"/>
<evidence type="ECO:0000259" key="8">
    <source>
        <dbReference type="PROSITE" id="PS51987"/>
    </source>
</evidence>
<dbReference type="InterPro" id="IPR008147">
    <property type="entry name" value="Gln_synt_N"/>
</dbReference>
<dbReference type="SUPFAM" id="SSF54368">
    <property type="entry name" value="Glutamine synthetase, N-terminal domain"/>
    <property type="match status" value="1"/>
</dbReference>
<keyword evidence="3" id="KW-0547">Nucleotide-binding</keyword>
<dbReference type="Gene3D" id="3.10.20.70">
    <property type="entry name" value="Glutamine synthetase, N-terminal domain"/>
    <property type="match status" value="1"/>
</dbReference>